<evidence type="ECO:0000313" key="3">
    <source>
        <dbReference type="Proteomes" id="UP000230069"/>
    </source>
</evidence>
<name>A0A2G5CM01_AQUCA</name>
<organism evidence="2 3">
    <name type="scientific">Aquilegia coerulea</name>
    <name type="common">Rocky mountain columbine</name>
    <dbReference type="NCBI Taxonomy" id="218851"/>
    <lineage>
        <taxon>Eukaryota</taxon>
        <taxon>Viridiplantae</taxon>
        <taxon>Streptophyta</taxon>
        <taxon>Embryophyta</taxon>
        <taxon>Tracheophyta</taxon>
        <taxon>Spermatophyta</taxon>
        <taxon>Magnoliopsida</taxon>
        <taxon>Ranunculales</taxon>
        <taxon>Ranunculaceae</taxon>
        <taxon>Thalictroideae</taxon>
        <taxon>Aquilegia</taxon>
    </lineage>
</organism>
<keyword evidence="3" id="KW-1185">Reference proteome</keyword>
<dbReference type="EMBL" id="KZ305062">
    <property type="protein sequence ID" value="PIA32268.1"/>
    <property type="molecule type" value="Genomic_DNA"/>
</dbReference>
<dbReference type="Proteomes" id="UP000230069">
    <property type="component" value="Unassembled WGS sequence"/>
</dbReference>
<reference evidence="2 3" key="1">
    <citation type="submission" date="2017-09" db="EMBL/GenBank/DDBJ databases">
        <title>WGS assembly of Aquilegia coerulea Goldsmith.</title>
        <authorList>
            <person name="Hodges S."/>
            <person name="Kramer E."/>
            <person name="Nordborg M."/>
            <person name="Tomkins J."/>
            <person name="Borevitz J."/>
            <person name="Derieg N."/>
            <person name="Yan J."/>
            <person name="Mihaltcheva S."/>
            <person name="Hayes R.D."/>
            <person name="Rokhsar D."/>
        </authorList>
    </citation>
    <scope>NUCLEOTIDE SEQUENCE [LARGE SCALE GENOMIC DNA]</scope>
    <source>
        <strain evidence="3">cv. Goldsmith</strain>
    </source>
</reference>
<evidence type="ECO:0000313" key="2">
    <source>
        <dbReference type="EMBL" id="PIA32268.1"/>
    </source>
</evidence>
<feature type="transmembrane region" description="Helical" evidence="1">
    <location>
        <begin position="43"/>
        <end position="65"/>
    </location>
</feature>
<accession>A0A2G5CM01</accession>
<sequence>MNASLLHLLSLNQSYTLLALAMECLSCRYMQWLQPYLRTPFLDYLFLCSCSFVFLFGLCFIKFVIRFLKLRQ</sequence>
<dbReference type="AlphaFoldDB" id="A0A2G5CM01"/>
<keyword evidence="1" id="KW-0472">Membrane</keyword>
<evidence type="ECO:0000256" key="1">
    <source>
        <dbReference type="SAM" id="Phobius"/>
    </source>
</evidence>
<protein>
    <submittedName>
        <fullName evidence="2">Uncharacterized protein</fullName>
    </submittedName>
</protein>
<keyword evidence="1" id="KW-0812">Transmembrane</keyword>
<dbReference type="InParanoid" id="A0A2G5CM01"/>
<gene>
    <name evidence="2" type="ORF">AQUCO_04500100v1</name>
</gene>
<proteinExistence type="predicted"/>
<keyword evidence="1" id="KW-1133">Transmembrane helix</keyword>